<dbReference type="Proteomes" id="UP000095767">
    <property type="component" value="Unassembled WGS sequence"/>
</dbReference>
<accession>A0A1E5VZ96</accession>
<evidence type="ECO:0000313" key="3">
    <source>
        <dbReference type="Proteomes" id="UP000095767"/>
    </source>
</evidence>
<keyword evidence="3" id="KW-1185">Reference proteome</keyword>
<evidence type="ECO:0000313" key="2">
    <source>
        <dbReference type="EMBL" id="OEL30405.1"/>
    </source>
</evidence>
<reference evidence="2 3" key="1">
    <citation type="submission" date="2016-09" db="EMBL/GenBank/DDBJ databases">
        <title>The draft genome of Dichanthelium oligosanthes: A C3 panicoid grass species.</title>
        <authorList>
            <person name="Studer A.J."/>
            <person name="Schnable J.C."/>
            <person name="Brutnell T.P."/>
        </authorList>
    </citation>
    <scope>NUCLEOTIDE SEQUENCE [LARGE SCALE GENOMIC DNA]</scope>
    <source>
        <strain evidence="3">cv. Kellogg 1175</strain>
        <tissue evidence="2">Leaf</tissue>
    </source>
</reference>
<dbReference type="AlphaFoldDB" id="A0A1E5VZ96"/>
<feature type="region of interest" description="Disordered" evidence="1">
    <location>
        <begin position="1"/>
        <end position="97"/>
    </location>
</feature>
<sequence>MTRGPRFTSTTSPPGARLPSGLRISSTAHIRPSPRRPLLLPSSPTPKTTQALASSTTPKPLADSDPAAPRRRSRHAVHPGPLLRRQHPRPRGEGVGLRRRRCLREHQALHPQGNPRLWIGCGFVQSGSGGAIGGLIPRSPLALGFVKRLGFFRMLGLDGMLPWYFSACVDVLSRTVSSCVGSCHWIVIELKDVL</sequence>
<gene>
    <name evidence="2" type="ORF">BAE44_0008576</name>
</gene>
<proteinExistence type="predicted"/>
<feature type="compositionally biased region" description="Low complexity" evidence="1">
    <location>
        <begin position="36"/>
        <end position="49"/>
    </location>
</feature>
<organism evidence="2 3">
    <name type="scientific">Dichanthelium oligosanthes</name>
    <dbReference type="NCBI Taxonomy" id="888268"/>
    <lineage>
        <taxon>Eukaryota</taxon>
        <taxon>Viridiplantae</taxon>
        <taxon>Streptophyta</taxon>
        <taxon>Embryophyta</taxon>
        <taxon>Tracheophyta</taxon>
        <taxon>Spermatophyta</taxon>
        <taxon>Magnoliopsida</taxon>
        <taxon>Liliopsida</taxon>
        <taxon>Poales</taxon>
        <taxon>Poaceae</taxon>
        <taxon>PACMAD clade</taxon>
        <taxon>Panicoideae</taxon>
        <taxon>Panicodae</taxon>
        <taxon>Paniceae</taxon>
        <taxon>Dichantheliinae</taxon>
        <taxon>Dichanthelium</taxon>
    </lineage>
</organism>
<name>A0A1E5VZ96_9POAL</name>
<protein>
    <submittedName>
        <fullName evidence="2">Uncharacterized protein</fullName>
    </submittedName>
</protein>
<dbReference type="EMBL" id="LWDX02025769">
    <property type="protein sequence ID" value="OEL30405.1"/>
    <property type="molecule type" value="Genomic_DNA"/>
</dbReference>
<evidence type="ECO:0000256" key="1">
    <source>
        <dbReference type="SAM" id="MobiDB-lite"/>
    </source>
</evidence>
<comment type="caution">
    <text evidence="2">The sequence shown here is derived from an EMBL/GenBank/DDBJ whole genome shotgun (WGS) entry which is preliminary data.</text>
</comment>